<comment type="caution">
    <text evidence="4">The sequence shown here is derived from an EMBL/GenBank/DDBJ whole genome shotgun (WGS) entry which is preliminary data.</text>
</comment>
<evidence type="ECO:0000256" key="2">
    <source>
        <dbReference type="ARBA" id="ARBA00022573"/>
    </source>
</evidence>
<organism evidence="4 5">
    <name type="scientific">Rhodococcus gannanensis</name>
    <dbReference type="NCBI Taxonomy" id="1960308"/>
    <lineage>
        <taxon>Bacteria</taxon>
        <taxon>Bacillati</taxon>
        <taxon>Actinomycetota</taxon>
        <taxon>Actinomycetes</taxon>
        <taxon>Mycobacteriales</taxon>
        <taxon>Nocardiaceae</taxon>
        <taxon>Rhodococcus</taxon>
    </lineage>
</organism>
<name>A0ABW4P6S2_9NOCA</name>
<dbReference type="PANTHER" id="PTHR36925:SF1">
    <property type="entry name" value="COBALT-PRECORRIN-6A REDUCTASE"/>
    <property type="match status" value="1"/>
</dbReference>
<dbReference type="PROSITE" id="PS51014">
    <property type="entry name" value="COBK_CBIJ"/>
    <property type="match status" value="1"/>
</dbReference>
<accession>A0ABW4P6S2</accession>
<evidence type="ECO:0000313" key="4">
    <source>
        <dbReference type="EMBL" id="MFD1813716.1"/>
    </source>
</evidence>
<gene>
    <name evidence="4" type="ORF">ACFSJG_15970</name>
</gene>
<dbReference type="Pfam" id="PF02571">
    <property type="entry name" value="CbiJ"/>
    <property type="match status" value="1"/>
</dbReference>
<keyword evidence="5" id="KW-1185">Reference proteome</keyword>
<proteinExistence type="predicted"/>
<keyword evidence="3 4" id="KW-0560">Oxidoreductase</keyword>
<dbReference type="EC" id="1.3.1.106" evidence="4"/>
<evidence type="ECO:0000256" key="3">
    <source>
        <dbReference type="ARBA" id="ARBA00023002"/>
    </source>
</evidence>
<dbReference type="InterPro" id="IPR003723">
    <property type="entry name" value="Precorrin-6x_reduct"/>
</dbReference>
<keyword evidence="2" id="KW-0169">Cobalamin biosynthesis</keyword>
<sequence>MRRVLILGGTSEGRALAAVLDGTPGVDVISSLAGRVANPRLPEGEVRIGGFGGADGLAEWLRDNGIDAVVDATHPFASRITANAAAATRHAGVPMLVLRRPEWAPAEGDRWHAVPDLEAAAGAVSALGSRVLLTIGRQGVDAFAAESAWFLIRAIDPPTVAVPRRSEVLLARGPFTVDDEVATMREHRIEVLVTKNSGGALTAAKLDAARTLGLPVVMVSRPDIPAGVAMTSDPDRARTWAARGD</sequence>
<dbReference type="GO" id="GO:0016491">
    <property type="term" value="F:oxidoreductase activity"/>
    <property type="evidence" value="ECO:0007669"/>
    <property type="project" value="UniProtKB-KW"/>
</dbReference>
<reference evidence="5" key="1">
    <citation type="journal article" date="2019" name="Int. J. Syst. Evol. Microbiol.">
        <title>The Global Catalogue of Microorganisms (GCM) 10K type strain sequencing project: providing services to taxonomists for standard genome sequencing and annotation.</title>
        <authorList>
            <consortium name="The Broad Institute Genomics Platform"/>
            <consortium name="The Broad Institute Genome Sequencing Center for Infectious Disease"/>
            <person name="Wu L."/>
            <person name="Ma J."/>
        </authorList>
    </citation>
    <scope>NUCLEOTIDE SEQUENCE [LARGE SCALE GENOMIC DNA]</scope>
    <source>
        <strain evidence="5">DT72</strain>
    </source>
</reference>
<evidence type="ECO:0000313" key="5">
    <source>
        <dbReference type="Proteomes" id="UP001597286"/>
    </source>
</evidence>
<dbReference type="Proteomes" id="UP001597286">
    <property type="component" value="Unassembled WGS sequence"/>
</dbReference>
<protein>
    <submittedName>
        <fullName evidence="4">Cobalt-precorrin-6A reductase</fullName>
        <ecNumber evidence="4">1.3.1.106</ecNumber>
    </submittedName>
</protein>
<evidence type="ECO:0000256" key="1">
    <source>
        <dbReference type="ARBA" id="ARBA00004953"/>
    </source>
</evidence>
<comment type="pathway">
    <text evidence="1">Cofactor biosynthesis; adenosylcobalamin biosynthesis.</text>
</comment>
<dbReference type="PANTHER" id="PTHR36925">
    <property type="entry name" value="COBALT-PRECORRIN-6A REDUCTASE"/>
    <property type="match status" value="1"/>
</dbReference>
<dbReference type="NCBIfam" id="TIGR00715">
    <property type="entry name" value="precor6x_red"/>
    <property type="match status" value="1"/>
</dbReference>
<dbReference type="RefSeq" id="WP_378486213.1">
    <property type="nucleotide sequence ID" value="NZ_JBHUFB010000012.1"/>
</dbReference>
<dbReference type="NCBIfam" id="NF005968">
    <property type="entry name" value="PRK08057.1-2"/>
    <property type="match status" value="1"/>
</dbReference>
<dbReference type="EMBL" id="JBHUFB010000012">
    <property type="protein sequence ID" value="MFD1813716.1"/>
    <property type="molecule type" value="Genomic_DNA"/>
</dbReference>